<gene>
    <name evidence="1" type="ORF">PORY_001599</name>
</gene>
<keyword evidence="2" id="KW-1185">Reference proteome</keyword>
<organism evidence="1 2">
    <name type="scientific">Pneumocystis oryctolagi</name>
    <dbReference type="NCBI Taxonomy" id="42067"/>
    <lineage>
        <taxon>Eukaryota</taxon>
        <taxon>Fungi</taxon>
        <taxon>Dikarya</taxon>
        <taxon>Ascomycota</taxon>
        <taxon>Taphrinomycotina</taxon>
        <taxon>Pneumocystomycetes</taxon>
        <taxon>Pneumocystaceae</taxon>
        <taxon>Pneumocystis</taxon>
    </lineage>
</organism>
<name>A0ACB7CHR8_9ASCO</name>
<dbReference type="Proteomes" id="UP000768646">
    <property type="component" value="Unassembled WGS sequence"/>
</dbReference>
<feature type="non-terminal residue" evidence="1">
    <location>
        <position position="1"/>
    </location>
</feature>
<accession>A0ACB7CHR8</accession>
<dbReference type="EMBL" id="JABTEG010000005">
    <property type="protein sequence ID" value="KAG4304924.1"/>
    <property type="molecule type" value="Genomic_DNA"/>
</dbReference>
<evidence type="ECO:0000313" key="2">
    <source>
        <dbReference type="Proteomes" id="UP000768646"/>
    </source>
</evidence>
<reference evidence="1 2" key="1">
    <citation type="journal article" date="2021" name="Commun. Biol.">
        <title>Genomic insights into the host specific adaptation of the Pneumocystis genus.</title>
        <authorList>
            <person name="Cisse O.H."/>
            <person name="Ma L."/>
            <person name="Dekker J.P."/>
            <person name="Khil P.P."/>
            <person name="Youn J.-H."/>
            <person name="Brenchley J.M."/>
            <person name="Blair R."/>
            <person name="Pahar B."/>
            <person name="Chabe M."/>
            <person name="Van Rompay K.K.A."/>
            <person name="Keesler R."/>
            <person name="Sukura A."/>
            <person name="Hirsch V."/>
            <person name="Kutty G."/>
            <person name="Liu Y."/>
            <person name="Peng L."/>
            <person name="Chen J."/>
            <person name="Song J."/>
            <person name="Weissenbacher-Lang C."/>
            <person name="Xu J."/>
            <person name="Upham N.S."/>
            <person name="Stajich J.E."/>
            <person name="Cuomo C.A."/>
            <person name="Cushion M.T."/>
            <person name="Kovacs J.A."/>
        </authorList>
    </citation>
    <scope>NUCLEOTIDE SEQUENCE [LARGE SCALE GENOMIC DNA]</scope>
    <source>
        <strain evidence="1 2">RABM</strain>
    </source>
</reference>
<sequence length="773" mass="88977">SFIFLVMFMLKSLLGRIWGNPDSLDIAQIPVGQLYLVRPSSPKGYSECIYKDAAASIKRTLTEFHYQLVIQRAYEEGEEQILNDDEQQDEFIDEKSFLIDESLNFHSFLRDDCVVYAWRDLSGDEHDLYEFVCDSSIQTSIIRTFEEVASRCMFERKYKKSHEEATSSDLSMLLTKSAFTSFQNPSLVQSPLIPANPKIEPKIDDSSTKAEKIITNQTKIIVQVRAELHLFDAADNVFVLQDSNVVAIVSEIGTWEYWLEIKGNERTWLGQPVRPDINPVFNYEHLSFIWNYCDDRLQIYSWLLRFDSIELQEKFQEGFMIALWEMLNQQKWIKIKDNDKEYIIDAFHEDVDMENVNDDDSEENEIDVNNENVNSESNNISQNYSKNEYSRVESDNEDEHSHTEFDDKGENSQLAVGYKYDRSFVVRGDKIGVFRHANDDQLEFVATINKVQTPKGKPFQPSKVMLHNEDSEMILQNPNEPHNLYQMDLEYGKVVNEWRIDDDISVLNFTPESKFSQMTSEKTLIGISHNSLFKIDPRLPKNKIVMNEYKQYATRNDFSVATTTEKGYIAVASNKGDIRLFDRVGINAKTALPALGEPIIGIDVSADGRWILATCTTYLLLIDSTINEGKNQGKLGFEKSFGKDTKPKPKRLQLNPVHVAMMQGQISFTPAKFNTGKDVEEKTIVTSSGPYVISWELSKVIKGETYKYKIRQYSDEVKANNFKFGTDKNVIVALPHDVSMVNKYTFKKPTRESLSRTPARNLRSRSNIINSPY</sequence>
<protein>
    <submittedName>
        <fullName evidence="1">Uncharacterized protein</fullName>
    </submittedName>
</protein>
<evidence type="ECO:0000313" key="1">
    <source>
        <dbReference type="EMBL" id="KAG4304924.1"/>
    </source>
</evidence>
<proteinExistence type="predicted"/>
<comment type="caution">
    <text evidence="1">The sequence shown here is derived from an EMBL/GenBank/DDBJ whole genome shotgun (WGS) entry which is preliminary data.</text>
</comment>